<organism evidence="2 3">
    <name type="scientific">Dyadobacter endophyticus</name>
    <dbReference type="NCBI Taxonomy" id="1749036"/>
    <lineage>
        <taxon>Bacteria</taxon>
        <taxon>Pseudomonadati</taxon>
        <taxon>Bacteroidota</taxon>
        <taxon>Cytophagia</taxon>
        <taxon>Cytophagales</taxon>
        <taxon>Spirosomataceae</taxon>
        <taxon>Dyadobacter</taxon>
    </lineage>
</organism>
<evidence type="ECO:0000256" key="1">
    <source>
        <dbReference type="SAM" id="SignalP"/>
    </source>
</evidence>
<comment type="caution">
    <text evidence="2">The sequence shown here is derived from an EMBL/GenBank/DDBJ whole genome shotgun (WGS) entry which is preliminary data.</text>
</comment>
<sequence length="603" mass="65812">MKRICTTLYAICIAFPAFAQLYTVDTLYKTGPFDNRINVVILGDGFTQQELPQFAAEAKKFADFFLGYDPYVRYRSYFNFFAIRTPSVESGVTNPGTAPDAYKDQPVGIKNTFFGSSFGSSIHRLVTITKYDVLTKLLADHFPMYDLVIVLVNTPFYGGSGGSIAVHTLHTQANRIGVHEIGHTFSHLNDEYWAGPGYGWEAPNMTQESSVLRVRWKNWLNEPGISIYKHGDTGEAALWHKPANGACLMEYLNQEFCAVCREATVETLLKQVNPIEKAEPDPGSIVTVNDPQSFKIDLLAPFPNTLQVQWTLNGEPLVGMGAQLTLAPEQAPDGAVLTASVFDSTTISRYDGARSDRTRNVQWTLKSGTPDVFRVKASSDTICVGEEVTLFAYGCRGTLTWTGGSGEKSVKVKPAQTTTYSAVCKVEGAAEQTIGTTIQVMPLPDATATNGGPYEVGGTIELTASGGNTYLWSGPKFFASTLPHVSLRNAGLDQAGVYEVMVTDANGCSDTARTEVRVDPILAVANDPAQWLNVSPNPARDVIRVVCLLPGESTFTLFDQAGRKVLSRVFRSRTEITFRGSAGLYVYRIVNGKHETGGKVVFQ</sequence>
<dbReference type="NCBIfam" id="TIGR04183">
    <property type="entry name" value="Por_Secre_tail"/>
    <property type="match status" value="1"/>
</dbReference>
<accession>A0ABQ1YKQ9</accession>
<dbReference type="RefSeq" id="WP_188930127.1">
    <property type="nucleotide sequence ID" value="NZ_BMIA01000001.1"/>
</dbReference>
<dbReference type="InterPro" id="IPR026444">
    <property type="entry name" value="Secre_tail"/>
</dbReference>
<dbReference type="InterPro" id="IPR019026">
    <property type="entry name" value="Peptidase_M64_IgA"/>
</dbReference>
<dbReference type="Proteomes" id="UP000600214">
    <property type="component" value="Unassembled WGS sequence"/>
</dbReference>
<evidence type="ECO:0000313" key="2">
    <source>
        <dbReference type="EMBL" id="GGH28250.1"/>
    </source>
</evidence>
<dbReference type="Pfam" id="PF09471">
    <property type="entry name" value="Peptidase_M64"/>
    <property type="match status" value="1"/>
</dbReference>
<dbReference type="InterPro" id="IPR013783">
    <property type="entry name" value="Ig-like_fold"/>
</dbReference>
<dbReference type="InterPro" id="IPR024079">
    <property type="entry name" value="MetalloPept_cat_dom_sf"/>
</dbReference>
<proteinExistence type="predicted"/>
<dbReference type="Gene3D" id="2.60.40.10">
    <property type="entry name" value="Immunoglobulins"/>
    <property type="match status" value="1"/>
</dbReference>
<gene>
    <name evidence="2" type="ORF">GCM10007423_14630</name>
</gene>
<reference evidence="3" key="1">
    <citation type="journal article" date="2019" name="Int. J. Syst. Evol. Microbiol.">
        <title>The Global Catalogue of Microorganisms (GCM) 10K type strain sequencing project: providing services to taxonomists for standard genome sequencing and annotation.</title>
        <authorList>
            <consortium name="The Broad Institute Genomics Platform"/>
            <consortium name="The Broad Institute Genome Sequencing Center for Infectious Disease"/>
            <person name="Wu L."/>
            <person name="Ma J."/>
        </authorList>
    </citation>
    <scope>NUCLEOTIDE SEQUENCE [LARGE SCALE GENOMIC DNA]</scope>
    <source>
        <strain evidence="3">CGMCC 1.15288</strain>
    </source>
</reference>
<protein>
    <recommendedName>
        <fullName evidence="4">Por secretion system C-terminal sorting domain-containing protein</fullName>
    </recommendedName>
</protein>
<dbReference type="EMBL" id="BMIA01000001">
    <property type="protein sequence ID" value="GGH28250.1"/>
    <property type="molecule type" value="Genomic_DNA"/>
</dbReference>
<feature type="chain" id="PRO_5046494277" description="Por secretion system C-terminal sorting domain-containing protein" evidence="1">
    <location>
        <begin position="20"/>
        <end position="603"/>
    </location>
</feature>
<dbReference type="Gene3D" id="3.40.390.10">
    <property type="entry name" value="Collagenase (Catalytic Domain)"/>
    <property type="match status" value="1"/>
</dbReference>
<evidence type="ECO:0008006" key="4">
    <source>
        <dbReference type="Google" id="ProtNLM"/>
    </source>
</evidence>
<name>A0ABQ1YKQ9_9BACT</name>
<keyword evidence="1" id="KW-0732">Signal</keyword>
<keyword evidence="3" id="KW-1185">Reference proteome</keyword>
<evidence type="ECO:0000313" key="3">
    <source>
        <dbReference type="Proteomes" id="UP000600214"/>
    </source>
</evidence>
<feature type="signal peptide" evidence="1">
    <location>
        <begin position="1"/>
        <end position="19"/>
    </location>
</feature>